<feature type="region of interest" description="Disordered" evidence="1">
    <location>
        <begin position="13"/>
        <end position="43"/>
    </location>
</feature>
<gene>
    <name evidence="2" type="ORF">EI555_003561</name>
</gene>
<feature type="region of interest" description="Disordered" evidence="1">
    <location>
        <begin position="86"/>
        <end position="172"/>
    </location>
</feature>
<accession>A0A4U1F6P3</accession>
<evidence type="ECO:0000313" key="2">
    <source>
        <dbReference type="EMBL" id="TKC45048.1"/>
    </source>
</evidence>
<name>A0A4U1F6P3_MONMO</name>
<sequence length="172" mass="18832">MRRLLPKLRQDLGDAVTDGGWDGTDRVGRRPGSLWTPPQLPPGISSCLKPQRVFIRRPHRPEAHLSALGSPAAVAWQEPNCTGLPAPGAGRPCSPEQWPLVDMPIRPQPDHLQGPGSPSTMVSGDTGLTQWRHGGRQPEDPWTKRQRGTEEQSTVPKVTQQGGQSLRKAWKA</sequence>
<dbReference type="EMBL" id="RWIC01000354">
    <property type="protein sequence ID" value="TKC45048.1"/>
    <property type="molecule type" value="Genomic_DNA"/>
</dbReference>
<evidence type="ECO:0000256" key="1">
    <source>
        <dbReference type="SAM" id="MobiDB-lite"/>
    </source>
</evidence>
<feature type="compositionally biased region" description="Polar residues" evidence="1">
    <location>
        <begin position="116"/>
        <end position="129"/>
    </location>
</feature>
<proteinExistence type="predicted"/>
<evidence type="ECO:0000313" key="3">
    <source>
        <dbReference type="Proteomes" id="UP000308365"/>
    </source>
</evidence>
<comment type="caution">
    <text evidence="2">The sequence shown here is derived from an EMBL/GenBank/DDBJ whole genome shotgun (WGS) entry which is preliminary data.</text>
</comment>
<dbReference type="AlphaFoldDB" id="A0A4U1F6P3"/>
<reference evidence="3" key="1">
    <citation type="journal article" date="2019" name="IScience">
        <title>Narwhal Genome Reveals Long-Term Low Genetic Diversity despite Current Large Abundance Size.</title>
        <authorList>
            <person name="Westbury M.V."/>
            <person name="Petersen B."/>
            <person name="Garde E."/>
            <person name="Heide-Jorgensen M.P."/>
            <person name="Lorenzen E.D."/>
        </authorList>
    </citation>
    <scope>NUCLEOTIDE SEQUENCE [LARGE SCALE GENOMIC DNA]</scope>
</reference>
<feature type="compositionally biased region" description="Basic and acidic residues" evidence="1">
    <location>
        <begin position="136"/>
        <end position="150"/>
    </location>
</feature>
<organism evidence="2 3">
    <name type="scientific">Monodon monoceros</name>
    <name type="common">Narwhal</name>
    <name type="synonym">Ceratodon monodon</name>
    <dbReference type="NCBI Taxonomy" id="40151"/>
    <lineage>
        <taxon>Eukaryota</taxon>
        <taxon>Metazoa</taxon>
        <taxon>Chordata</taxon>
        <taxon>Craniata</taxon>
        <taxon>Vertebrata</taxon>
        <taxon>Euteleostomi</taxon>
        <taxon>Mammalia</taxon>
        <taxon>Eutheria</taxon>
        <taxon>Laurasiatheria</taxon>
        <taxon>Artiodactyla</taxon>
        <taxon>Whippomorpha</taxon>
        <taxon>Cetacea</taxon>
        <taxon>Odontoceti</taxon>
        <taxon>Monodontidae</taxon>
        <taxon>Monodon</taxon>
    </lineage>
</organism>
<dbReference type="Proteomes" id="UP000308365">
    <property type="component" value="Unassembled WGS sequence"/>
</dbReference>
<feature type="compositionally biased region" description="Polar residues" evidence="1">
    <location>
        <begin position="151"/>
        <end position="164"/>
    </location>
</feature>
<protein>
    <submittedName>
        <fullName evidence="2">Uncharacterized protein</fullName>
    </submittedName>
</protein>